<proteinExistence type="predicted"/>
<dbReference type="EMBL" id="FNWO01000004">
    <property type="protein sequence ID" value="SEH32629.1"/>
    <property type="molecule type" value="Genomic_DNA"/>
</dbReference>
<reference evidence="4" key="1">
    <citation type="submission" date="2016-10" db="EMBL/GenBank/DDBJ databases">
        <authorList>
            <person name="Varghese N."/>
            <person name="Submissions S."/>
        </authorList>
    </citation>
    <scope>NUCLEOTIDE SEQUENCE [LARGE SCALE GENOMIC DNA]</scope>
    <source>
        <strain evidence="4">DSM 13234</strain>
    </source>
</reference>
<dbReference type="InterPro" id="IPR050445">
    <property type="entry name" value="Bact_polysacc_biosynth/exp"/>
</dbReference>
<organism evidence="3 4">
    <name type="scientific">Magnetospirillum fulvum</name>
    <name type="common">Rhodospirillum fulvum</name>
    <dbReference type="NCBI Taxonomy" id="1082"/>
    <lineage>
        <taxon>Bacteria</taxon>
        <taxon>Pseudomonadati</taxon>
        <taxon>Pseudomonadota</taxon>
        <taxon>Alphaproteobacteria</taxon>
        <taxon>Rhodospirillales</taxon>
        <taxon>Rhodospirillaceae</taxon>
        <taxon>Magnetospirillum</taxon>
    </lineage>
</organism>
<dbReference type="RefSeq" id="WP_074766675.1">
    <property type="nucleotide sequence ID" value="NZ_FNWO01000004.1"/>
</dbReference>
<evidence type="ECO:0000256" key="2">
    <source>
        <dbReference type="SAM" id="Phobius"/>
    </source>
</evidence>
<feature type="coiled-coil region" evidence="1">
    <location>
        <begin position="323"/>
        <end position="459"/>
    </location>
</feature>
<evidence type="ECO:0000256" key="1">
    <source>
        <dbReference type="SAM" id="Coils"/>
    </source>
</evidence>
<dbReference type="PANTHER" id="PTHR32309">
    <property type="entry name" value="TYROSINE-PROTEIN KINASE"/>
    <property type="match status" value="1"/>
</dbReference>
<dbReference type="OrthoDB" id="8114194at2"/>
<accession>A0A1H6H9Y0</accession>
<keyword evidence="2" id="KW-0472">Membrane</keyword>
<dbReference type="GO" id="GO:0004713">
    <property type="term" value="F:protein tyrosine kinase activity"/>
    <property type="evidence" value="ECO:0007669"/>
    <property type="project" value="TreeGrafter"/>
</dbReference>
<keyword evidence="2" id="KW-0812">Transmembrane</keyword>
<dbReference type="GO" id="GO:0005886">
    <property type="term" value="C:plasma membrane"/>
    <property type="evidence" value="ECO:0007669"/>
    <property type="project" value="TreeGrafter"/>
</dbReference>
<dbReference type="AlphaFoldDB" id="A0A1H6H9Y0"/>
<keyword evidence="2" id="KW-1133">Transmembrane helix</keyword>
<keyword evidence="4" id="KW-1185">Reference proteome</keyword>
<keyword evidence="1" id="KW-0175">Coiled coil</keyword>
<feature type="transmembrane region" description="Helical" evidence="2">
    <location>
        <begin position="520"/>
        <end position="538"/>
    </location>
</feature>
<feature type="transmembrane region" description="Helical" evidence="2">
    <location>
        <begin position="20"/>
        <end position="41"/>
    </location>
</feature>
<gene>
    <name evidence="3" type="ORF">SAMN04244559_01285</name>
</gene>
<protein>
    <submittedName>
        <fullName evidence="3">Uncharacterized protein involved in exopolysaccharide biosynthesis</fullName>
    </submittedName>
</protein>
<dbReference type="PANTHER" id="PTHR32309:SF13">
    <property type="entry name" value="FERRIC ENTEROBACTIN TRANSPORT PROTEIN FEPE"/>
    <property type="match status" value="1"/>
</dbReference>
<evidence type="ECO:0000313" key="4">
    <source>
        <dbReference type="Proteomes" id="UP000182983"/>
    </source>
</evidence>
<name>A0A1H6H9Y0_MAGFU</name>
<feature type="transmembrane region" description="Helical" evidence="2">
    <location>
        <begin position="550"/>
        <end position="568"/>
    </location>
</feature>
<evidence type="ECO:0000313" key="3">
    <source>
        <dbReference type="EMBL" id="SEH32629.1"/>
    </source>
</evidence>
<sequence length="589" mass="65281">MENYNLYDYISILKRRKVEFLVTFGILLLVAVIFSATWSIYRTSATIQIQAPDIPEGVTAPMGASAASFMEALADQRIQQIQQKVTATSTLVEIITKFNLYQKQREVSPITDVVEAMRKKIKLNLVSTELSNPASAQRMSAGQLAAIAFTITFKYSDPLITQQVTDELVSRFLDEDLKQRRTKARETAAFLAAQVETLEHSMAEQESKVADFRRQHAHSRPEALAFNQQMAATTGINLQDIDRQLNALEQSRGALRAQLASVDPYSRVIADGQVLTTPAIQLKALQSRYSTLLGQYGANHPDVVKLGRQIDSLRIEAGESSDGDTLSAQIADMRANLAAAERTYGADHPDVGSLRSQLRSLERQAASASRVAGKHGTVKKDADNPAYLMLVSQLQAADSQYQALSSQREVLRRQREQYERLVAETPMVEQEYAALARDYDNAQIRYREMKEKKQAADMNEQMEQSRKAERLVVIESAELPTRTNPPRPLLLAAGLVLSVMGGFGAVAAAEMMSRSIHGTYHLASLVGVPPLVAVPFIFTQEERVRSRRLWQRAVVSGAVLVLVILVVVDRAVMPLDVIWSVIANRLGLS</sequence>
<feature type="coiled-coil region" evidence="1">
    <location>
        <begin position="188"/>
        <end position="258"/>
    </location>
</feature>
<feature type="transmembrane region" description="Helical" evidence="2">
    <location>
        <begin position="489"/>
        <end position="508"/>
    </location>
</feature>
<dbReference type="Proteomes" id="UP000182983">
    <property type="component" value="Unassembled WGS sequence"/>
</dbReference>